<dbReference type="RefSeq" id="WP_171470260.1">
    <property type="nucleotide sequence ID" value="NZ_CP053452.2"/>
</dbReference>
<sequence>MDKGPQLGQLIEDGDRRRDAIHIAVAPVTAEERLAPGQHVGLVQDGNLELVGPCDRTIGIVDPFLAEAVEPGQRFWLFLYPGTITGLRHVWTHPVFATAAAAVSEKLL</sequence>
<organism evidence="1 2">
    <name type="scientific">Frigoriglobus tundricola</name>
    <dbReference type="NCBI Taxonomy" id="2774151"/>
    <lineage>
        <taxon>Bacteria</taxon>
        <taxon>Pseudomonadati</taxon>
        <taxon>Planctomycetota</taxon>
        <taxon>Planctomycetia</taxon>
        <taxon>Gemmatales</taxon>
        <taxon>Gemmataceae</taxon>
        <taxon>Frigoriglobus</taxon>
    </lineage>
</organism>
<dbReference type="Proteomes" id="UP000503447">
    <property type="component" value="Chromosome"/>
</dbReference>
<keyword evidence="2" id="KW-1185">Reference proteome</keyword>
<accession>A0A6M5YJH4</accession>
<name>A0A6M5YJH4_9BACT</name>
<proteinExistence type="predicted"/>
<evidence type="ECO:0000313" key="2">
    <source>
        <dbReference type="Proteomes" id="UP000503447"/>
    </source>
</evidence>
<dbReference type="AlphaFoldDB" id="A0A6M5YJH4"/>
<dbReference type="EMBL" id="CP053452">
    <property type="protein sequence ID" value="QJW94217.1"/>
    <property type="molecule type" value="Genomic_DNA"/>
</dbReference>
<protein>
    <submittedName>
        <fullName evidence="1">Uncharacterized protein</fullName>
    </submittedName>
</protein>
<reference evidence="2" key="1">
    <citation type="submission" date="2020-05" db="EMBL/GenBank/DDBJ databases">
        <title>Frigoriglobus tundricola gen. nov., sp. nov., a psychrotolerant cellulolytic planctomycete of the family Gemmataceae with two divergent copies of 16S rRNA gene.</title>
        <authorList>
            <person name="Kulichevskaya I.S."/>
            <person name="Ivanova A.A."/>
            <person name="Naumoff D.G."/>
            <person name="Beletsky A.V."/>
            <person name="Rijpstra W.I.C."/>
            <person name="Sinninghe Damste J.S."/>
            <person name="Mardanov A.V."/>
            <person name="Ravin N.V."/>
            <person name="Dedysh S.N."/>
        </authorList>
    </citation>
    <scope>NUCLEOTIDE SEQUENCE [LARGE SCALE GENOMIC DNA]</scope>
    <source>
        <strain evidence="2">PL17</strain>
    </source>
</reference>
<dbReference type="KEGG" id="ftj:FTUN_1737"/>
<evidence type="ECO:0000313" key="1">
    <source>
        <dbReference type="EMBL" id="QJW94217.1"/>
    </source>
</evidence>
<gene>
    <name evidence="1" type="ORF">FTUN_1737</name>
</gene>